<comment type="similarity">
    <text evidence="10 11">Belongs to the TonB-dependent receptor family.</text>
</comment>
<dbReference type="STRING" id="1123285.SAMN05660235_02601"/>
<dbReference type="InterPro" id="IPR039426">
    <property type="entry name" value="TonB-dep_rcpt-like"/>
</dbReference>
<dbReference type="OrthoDB" id="9763670at2"/>
<evidence type="ECO:0000256" key="5">
    <source>
        <dbReference type="ARBA" id="ARBA00022729"/>
    </source>
</evidence>
<evidence type="ECO:0000313" key="15">
    <source>
        <dbReference type="EMBL" id="SDF74514.1"/>
    </source>
</evidence>
<gene>
    <name evidence="15" type="ORF">SAMN05660235_02601</name>
</gene>
<reference evidence="16" key="1">
    <citation type="submission" date="2016-10" db="EMBL/GenBank/DDBJ databases">
        <authorList>
            <person name="Varghese N."/>
            <person name="Submissions S."/>
        </authorList>
    </citation>
    <scope>NUCLEOTIDE SEQUENCE [LARGE SCALE GENOMIC DNA]</scope>
    <source>
        <strain evidence="16">DSM 23256</strain>
    </source>
</reference>
<sequence>MNKKKLAIKVMLALSLATTPAFASQIPSYDMGEIIVSADAYRLTTDTETINIKVVSPGKTTSIPDILRQVSGIDVQQRTPYDNQDGTVKLRGFDTRRFTVLVDGRPVNMSGVMGGNYVDWNAIPLDQVEKIQIIKGAKTAQHGNTLGGVINIITKEVQTAGGMLETGVGENGQYQYRLHYGASSHDLAWNIYGSKFGRDAFLRNNSYDADQYGFTAKYRISPGDSLKANWHKTKEHHGMIIQNYPGVTFGYDPGYPQITNTDAEKFLGGIIPSPGSFWEKDLTTYDATWSHKTTQGFIDLTYWKNNEKRREVNYSSGAVSLDRTVVTDLSRGWQLKGEQTAGRSTYAYGAEYKQLRYGYGWYNVGSGMALNPSQKVNLFGSYIEKTWSLDDRWTGNIGLRYDKMTGRPDAASDILNVDHNALSPKLNFSFRNDQQTTTFISVNRLWRSPSMAEFYWWSKNYTSTDPKVIGDGLMLNPEKGWEYELGVERKVFPQLTTKLTAYYQNINDYINFTHQYPYSCYNIPKAKLWGFEWENSYQLNQAARVFLTYTNQHTKKEGIDPSDNLGLRHELDYRPRHKATLGYQYDAKPWHIRYTVDYTGEQSANYPYGTSGIIRLGGYVVHDLAVTRDLAADSSLTLSINNLFDKHYAEQNNYPMPGRLVSAVYRYKL</sequence>
<keyword evidence="7 10" id="KW-0472">Membrane</keyword>
<name>A0A1G7NKB5_9FIRM</name>
<keyword evidence="8 15" id="KW-0675">Receptor</keyword>
<dbReference type="GO" id="GO:0015344">
    <property type="term" value="F:siderophore uptake transmembrane transporter activity"/>
    <property type="evidence" value="ECO:0007669"/>
    <property type="project" value="TreeGrafter"/>
</dbReference>
<evidence type="ECO:0000259" key="14">
    <source>
        <dbReference type="Pfam" id="PF07715"/>
    </source>
</evidence>
<evidence type="ECO:0000256" key="8">
    <source>
        <dbReference type="ARBA" id="ARBA00023170"/>
    </source>
</evidence>
<feature type="domain" description="TonB-dependent receptor plug" evidence="14">
    <location>
        <begin position="46"/>
        <end position="149"/>
    </location>
</feature>
<keyword evidence="5 12" id="KW-0732">Signal</keyword>
<dbReference type="Pfam" id="PF00593">
    <property type="entry name" value="TonB_dep_Rec_b-barrel"/>
    <property type="match status" value="1"/>
</dbReference>
<keyword evidence="6 11" id="KW-0798">TonB box</keyword>
<evidence type="ECO:0000256" key="7">
    <source>
        <dbReference type="ARBA" id="ARBA00023136"/>
    </source>
</evidence>
<evidence type="ECO:0000256" key="9">
    <source>
        <dbReference type="ARBA" id="ARBA00023237"/>
    </source>
</evidence>
<evidence type="ECO:0000256" key="4">
    <source>
        <dbReference type="ARBA" id="ARBA00022692"/>
    </source>
</evidence>
<dbReference type="EMBL" id="FNBU01000026">
    <property type="protein sequence ID" value="SDF74514.1"/>
    <property type="molecule type" value="Genomic_DNA"/>
</dbReference>
<evidence type="ECO:0000259" key="13">
    <source>
        <dbReference type="Pfam" id="PF00593"/>
    </source>
</evidence>
<comment type="subcellular location">
    <subcellularLocation>
        <location evidence="1 10">Cell outer membrane</location>
        <topology evidence="1 10">Multi-pass membrane protein</topology>
    </subcellularLocation>
</comment>
<keyword evidence="16" id="KW-1185">Reference proteome</keyword>
<dbReference type="CDD" id="cd01347">
    <property type="entry name" value="ligand_gated_channel"/>
    <property type="match status" value="1"/>
</dbReference>
<dbReference type="GO" id="GO:0044718">
    <property type="term" value="P:siderophore transmembrane transport"/>
    <property type="evidence" value="ECO:0007669"/>
    <property type="project" value="TreeGrafter"/>
</dbReference>
<evidence type="ECO:0000256" key="2">
    <source>
        <dbReference type="ARBA" id="ARBA00022448"/>
    </source>
</evidence>
<dbReference type="InterPro" id="IPR037066">
    <property type="entry name" value="Plug_dom_sf"/>
</dbReference>
<dbReference type="GO" id="GO:0009279">
    <property type="term" value="C:cell outer membrane"/>
    <property type="evidence" value="ECO:0007669"/>
    <property type="project" value="UniProtKB-SubCell"/>
</dbReference>
<proteinExistence type="inferred from homology"/>
<keyword evidence="4 10" id="KW-0812">Transmembrane</keyword>
<evidence type="ECO:0000256" key="1">
    <source>
        <dbReference type="ARBA" id="ARBA00004571"/>
    </source>
</evidence>
<keyword evidence="3 10" id="KW-1134">Transmembrane beta strand</keyword>
<protein>
    <submittedName>
        <fullName evidence="15">Outer membrane cobalamin receptor protein</fullName>
    </submittedName>
</protein>
<keyword evidence="9 10" id="KW-0998">Cell outer membrane</keyword>
<dbReference type="PROSITE" id="PS52016">
    <property type="entry name" value="TONB_DEPENDENT_REC_3"/>
    <property type="match status" value="1"/>
</dbReference>
<accession>A0A1G7NKB5</accession>
<dbReference type="Pfam" id="PF07715">
    <property type="entry name" value="Plug"/>
    <property type="match status" value="1"/>
</dbReference>
<evidence type="ECO:0000256" key="10">
    <source>
        <dbReference type="PROSITE-ProRule" id="PRU01360"/>
    </source>
</evidence>
<feature type="domain" description="TonB-dependent receptor-like beta-barrel" evidence="13">
    <location>
        <begin position="185"/>
        <end position="643"/>
    </location>
</feature>
<feature type="chain" id="PRO_5017378084" evidence="12">
    <location>
        <begin position="24"/>
        <end position="669"/>
    </location>
</feature>
<dbReference type="SUPFAM" id="SSF56935">
    <property type="entry name" value="Porins"/>
    <property type="match status" value="1"/>
</dbReference>
<dbReference type="Proteomes" id="UP000243333">
    <property type="component" value="Unassembled WGS sequence"/>
</dbReference>
<feature type="signal peptide" evidence="12">
    <location>
        <begin position="1"/>
        <end position="23"/>
    </location>
</feature>
<dbReference type="InterPro" id="IPR000531">
    <property type="entry name" value="Beta-barrel_TonB"/>
</dbReference>
<organism evidence="15 16">
    <name type="scientific">Sporolituus thermophilus DSM 23256</name>
    <dbReference type="NCBI Taxonomy" id="1123285"/>
    <lineage>
        <taxon>Bacteria</taxon>
        <taxon>Bacillati</taxon>
        <taxon>Bacillota</taxon>
        <taxon>Negativicutes</taxon>
        <taxon>Selenomonadales</taxon>
        <taxon>Sporomusaceae</taxon>
        <taxon>Sporolituus</taxon>
    </lineage>
</organism>
<evidence type="ECO:0000256" key="3">
    <source>
        <dbReference type="ARBA" id="ARBA00022452"/>
    </source>
</evidence>
<evidence type="ECO:0000256" key="12">
    <source>
        <dbReference type="SAM" id="SignalP"/>
    </source>
</evidence>
<keyword evidence="2 10" id="KW-0813">Transport</keyword>
<evidence type="ECO:0000313" key="16">
    <source>
        <dbReference type="Proteomes" id="UP000243333"/>
    </source>
</evidence>
<dbReference type="PANTHER" id="PTHR30069">
    <property type="entry name" value="TONB-DEPENDENT OUTER MEMBRANE RECEPTOR"/>
    <property type="match status" value="1"/>
</dbReference>
<dbReference type="PANTHER" id="PTHR30069:SF29">
    <property type="entry name" value="HEMOGLOBIN AND HEMOGLOBIN-HAPTOGLOBIN-BINDING PROTEIN 1-RELATED"/>
    <property type="match status" value="1"/>
</dbReference>
<dbReference type="Gene3D" id="2.170.130.10">
    <property type="entry name" value="TonB-dependent receptor, plug domain"/>
    <property type="match status" value="1"/>
</dbReference>
<dbReference type="InterPro" id="IPR012910">
    <property type="entry name" value="Plug_dom"/>
</dbReference>
<dbReference type="Gene3D" id="2.40.170.20">
    <property type="entry name" value="TonB-dependent receptor, beta-barrel domain"/>
    <property type="match status" value="1"/>
</dbReference>
<dbReference type="RefSeq" id="WP_093691540.1">
    <property type="nucleotide sequence ID" value="NZ_FNBU01000026.1"/>
</dbReference>
<evidence type="ECO:0000256" key="6">
    <source>
        <dbReference type="ARBA" id="ARBA00023077"/>
    </source>
</evidence>
<evidence type="ECO:0000256" key="11">
    <source>
        <dbReference type="RuleBase" id="RU003357"/>
    </source>
</evidence>
<dbReference type="AlphaFoldDB" id="A0A1G7NKB5"/>
<dbReference type="InterPro" id="IPR036942">
    <property type="entry name" value="Beta-barrel_TonB_sf"/>
</dbReference>